<reference evidence="4" key="2">
    <citation type="submission" date="2025-08" db="UniProtKB">
        <authorList>
            <consortium name="Ensembl"/>
        </authorList>
    </citation>
    <scope>IDENTIFICATION</scope>
</reference>
<dbReference type="Pfam" id="PF11357">
    <property type="entry name" value="Spy1"/>
    <property type="match status" value="1"/>
</dbReference>
<keyword evidence="2" id="KW-0131">Cell cycle</keyword>
<feature type="compositionally biased region" description="Polar residues" evidence="3">
    <location>
        <begin position="45"/>
        <end position="56"/>
    </location>
</feature>
<feature type="compositionally biased region" description="Low complexity" evidence="3">
    <location>
        <begin position="30"/>
        <end position="44"/>
    </location>
</feature>
<gene>
    <name evidence="4" type="primary">spdya</name>
</gene>
<proteinExistence type="inferred from homology"/>
<comment type="similarity">
    <text evidence="1">Belongs to the Speedy/Ringo family.</text>
</comment>
<dbReference type="PANTHER" id="PTHR31545">
    <property type="entry name" value="SEEDY PROTEIN A/C FAMILY MEMBER"/>
    <property type="match status" value="1"/>
</dbReference>
<evidence type="ECO:0008006" key="6">
    <source>
        <dbReference type="Google" id="ProtNLM"/>
    </source>
</evidence>
<evidence type="ECO:0000313" key="5">
    <source>
        <dbReference type="Proteomes" id="UP000472267"/>
    </source>
</evidence>
<dbReference type="PANTHER" id="PTHR31545:SF4">
    <property type="entry name" value="SPEEDY PROTEIN A"/>
    <property type="match status" value="1"/>
</dbReference>
<reference evidence="4" key="3">
    <citation type="submission" date="2025-09" db="UniProtKB">
        <authorList>
            <consortium name="Ensembl"/>
        </authorList>
    </citation>
    <scope>IDENTIFICATION</scope>
</reference>
<protein>
    <recommendedName>
        <fullName evidence="6">Speedy/RINGO cell cycle regulator family member A</fullName>
    </recommendedName>
</protein>
<dbReference type="Ensembl" id="ENSSFAT00005033034.1">
    <property type="protein sequence ID" value="ENSSFAP00005031893.1"/>
    <property type="gene ID" value="ENSSFAG00005016171.1"/>
</dbReference>
<feature type="compositionally biased region" description="Basic residues" evidence="3">
    <location>
        <begin position="10"/>
        <end position="23"/>
    </location>
</feature>
<name>A0A672HRL2_SALFA</name>
<evidence type="ECO:0000256" key="2">
    <source>
        <dbReference type="ARBA" id="ARBA00023306"/>
    </source>
</evidence>
<feature type="region of interest" description="Disordered" evidence="3">
    <location>
        <begin position="198"/>
        <end position="223"/>
    </location>
</feature>
<evidence type="ECO:0000313" key="4">
    <source>
        <dbReference type="Ensembl" id="ENSSFAP00005031893.1"/>
    </source>
</evidence>
<dbReference type="InterPro" id="IPR020984">
    <property type="entry name" value="Speedy"/>
</dbReference>
<dbReference type="GO" id="GO:0019901">
    <property type="term" value="F:protein kinase binding"/>
    <property type="evidence" value="ECO:0007669"/>
    <property type="project" value="InterPro"/>
</dbReference>
<organism evidence="4 5">
    <name type="scientific">Salarias fasciatus</name>
    <name type="common">Jewelled blenny</name>
    <name type="synonym">Blennius fasciatus</name>
    <dbReference type="NCBI Taxonomy" id="181472"/>
    <lineage>
        <taxon>Eukaryota</taxon>
        <taxon>Metazoa</taxon>
        <taxon>Chordata</taxon>
        <taxon>Craniata</taxon>
        <taxon>Vertebrata</taxon>
        <taxon>Euteleostomi</taxon>
        <taxon>Actinopterygii</taxon>
        <taxon>Neopterygii</taxon>
        <taxon>Teleostei</taxon>
        <taxon>Neoteleostei</taxon>
        <taxon>Acanthomorphata</taxon>
        <taxon>Ovalentaria</taxon>
        <taxon>Blenniimorphae</taxon>
        <taxon>Blenniiformes</taxon>
        <taxon>Blennioidei</taxon>
        <taxon>Blenniidae</taxon>
        <taxon>Salariinae</taxon>
        <taxon>Salarias</taxon>
    </lineage>
</organism>
<dbReference type="Proteomes" id="UP000472267">
    <property type="component" value="Chromosome 19"/>
</dbReference>
<accession>A0A672HRL2</accession>
<evidence type="ECO:0000256" key="3">
    <source>
        <dbReference type="SAM" id="MobiDB-lite"/>
    </source>
</evidence>
<dbReference type="AlphaFoldDB" id="A0A672HRL2"/>
<dbReference type="InterPro" id="IPR052316">
    <property type="entry name" value="Speedy-Ringo_regulator"/>
</dbReference>
<feature type="region of interest" description="Disordered" evidence="3">
    <location>
        <begin position="1"/>
        <end position="56"/>
    </location>
</feature>
<reference evidence="4" key="1">
    <citation type="submission" date="2019-06" db="EMBL/GenBank/DDBJ databases">
        <authorList>
            <consortium name="Wellcome Sanger Institute Data Sharing"/>
        </authorList>
    </citation>
    <scope>NUCLEOTIDE SEQUENCE [LARGE SCALE GENOMIC DNA]</scope>
</reference>
<evidence type="ECO:0000256" key="1">
    <source>
        <dbReference type="ARBA" id="ARBA00010932"/>
    </source>
</evidence>
<keyword evidence="5" id="KW-1185">Reference proteome</keyword>
<sequence>MTSPPAVTLRVKRKNDRHMKRHLCPNGASGQDRPGPRWPRQPGQHNANHTKPSSSSTWVIKHQEMDSFFRLFEDHLIQDFLMMDRCYKMTDKYLLAMTFVYFKRARFTTAEFTRRNFFIALYLANTMEEDNEKSKYEIFPWALGKTWRKRFPSFLRQRDKLWARIGYRAAISRRCCDEVMAIKSSHFVWQRQRPEHHSGAQREYGDQDYALSPRGPSASPASCAQCTRSSKLPLHPASSSSSKRKVQTSHNACHTDETCFLERRCFTALPLLSASPLGFSSTVTLKETSQSLWLLSTPSCPL</sequence>